<dbReference type="CDD" id="cd04301">
    <property type="entry name" value="NAT_SF"/>
    <property type="match status" value="1"/>
</dbReference>
<protein>
    <recommendedName>
        <fullName evidence="3">N-acetyltransferase domain-containing protein</fullName>
    </recommendedName>
</protein>
<evidence type="ECO:0000259" key="3">
    <source>
        <dbReference type="PROSITE" id="PS51186"/>
    </source>
</evidence>
<reference evidence="4" key="1">
    <citation type="submission" date="2016-01" db="EMBL/GenBank/DDBJ databases">
        <title>Complete genome of Planococcus rifietoensis type strain M8.</title>
        <authorList>
            <person name="See-Too W.S."/>
        </authorList>
    </citation>
    <scope>NUCLEOTIDE SEQUENCE [LARGE SCALE GENOMIC DNA]</scope>
    <source>
        <strain evidence="4">M8</strain>
    </source>
</reference>
<dbReference type="PANTHER" id="PTHR43420">
    <property type="entry name" value="ACETYLTRANSFERASE"/>
    <property type="match status" value="1"/>
</dbReference>
<dbReference type="AlphaFoldDB" id="A0A0U2N397"/>
<proteinExistence type="predicted"/>
<dbReference type="InterPro" id="IPR000182">
    <property type="entry name" value="GNAT_dom"/>
</dbReference>
<dbReference type="Proteomes" id="UP000067683">
    <property type="component" value="Chromosome"/>
</dbReference>
<gene>
    <name evidence="4" type="ORF">AUC31_02020</name>
</gene>
<sequence>MKIEMQPMSEEEFDQFMAFLIPDYAKDLSENYMIPEDAAMEESRALMAKLFLNKQNTEGQSVCHVVSMEEDKVVGSLWYNIEPSTNKAYIYHILIGEEYRKQGMATAVLQKLEEDMRNRGVTSMGLNVFGTNPHAYELYEKMGYRVQSTSMGKRI</sequence>
<dbReference type="InterPro" id="IPR016181">
    <property type="entry name" value="Acyl_CoA_acyltransferase"/>
</dbReference>
<keyword evidence="2" id="KW-0012">Acyltransferase</keyword>
<evidence type="ECO:0000313" key="5">
    <source>
        <dbReference type="Proteomes" id="UP000067683"/>
    </source>
</evidence>
<dbReference type="InterPro" id="IPR050680">
    <property type="entry name" value="YpeA/RimI_acetyltransf"/>
</dbReference>
<dbReference type="OrthoDB" id="65897at2"/>
<dbReference type="STRING" id="200991.AUC31_02020"/>
<dbReference type="GO" id="GO:0016747">
    <property type="term" value="F:acyltransferase activity, transferring groups other than amino-acyl groups"/>
    <property type="evidence" value="ECO:0007669"/>
    <property type="project" value="InterPro"/>
</dbReference>
<dbReference type="PROSITE" id="PS51186">
    <property type="entry name" value="GNAT"/>
    <property type="match status" value="1"/>
</dbReference>
<dbReference type="KEGG" id="prt:AUC31_02020"/>
<organism evidence="4 5">
    <name type="scientific">Planococcus rifietoensis</name>
    <dbReference type="NCBI Taxonomy" id="200991"/>
    <lineage>
        <taxon>Bacteria</taxon>
        <taxon>Bacillati</taxon>
        <taxon>Bacillota</taxon>
        <taxon>Bacilli</taxon>
        <taxon>Bacillales</taxon>
        <taxon>Caryophanaceae</taxon>
        <taxon>Planococcus</taxon>
    </lineage>
</organism>
<evidence type="ECO:0000256" key="2">
    <source>
        <dbReference type="ARBA" id="ARBA00023315"/>
    </source>
</evidence>
<dbReference type="RefSeq" id="WP_058380813.1">
    <property type="nucleotide sequence ID" value="NZ_CP013659.2"/>
</dbReference>
<evidence type="ECO:0000313" key="4">
    <source>
        <dbReference type="EMBL" id="ALS74105.1"/>
    </source>
</evidence>
<name>A0A0U2N397_9BACL</name>
<dbReference type="PANTHER" id="PTHR43420:SF52">
    <property type="entry name" value="N-ACETYLTRANSFERASE YODP"/>
    <property type="match status" value="1"/>
</dbReference>
<dbReference type="SUPFAM" id="SSF55729">
    <property type="entry name" value="Acyl-CoA N-acyltransferases (Nat)"/>
    <property type="match status" value="1"/>
</dbReference>
<feature type="domain" description="N-acetyltransferase" evidence="3">
    <location>
        <begin position="3"/>
        <end position="155"/>
    </location>
</feature>
<dbReference type="EMBL" id="CP013659">
    <property type="protein sequence ID" value="ALS74105.1"/>
    <property type="molecule type" value="Genomic_DNA"/>
</dbReference>
<evidence type="ECO:0000256" key="1">
    <source>
        <dbReference type="ARBA" id="ARBA00022679"/>
    </source>
</evidence>
<dbReference type="Pfam" id="PF00583">
    <property type="entry name" value="Acetyltransf_1"/>
    <property type="match status" value="1"/>
</dbReference>
<keyword evidence="1" id="KW-0808">Transferase</keyword>
<keyword evidence="5" id="KW-1185">Reference proteome</keyword>
<accession>A0A0U2N397</accession>
<dbReference type="Gene3D" id="3.40.630.30">
    <property type="match status" value="1"/>
</dbReference>